<protein>
    <submittedName>
        <fullName evidence="2">Uncharacterized protein</fullName>
    </submittedName>
</protein>
<dbReference type="EMBL" id="MT141449">
    <property type="protein sequence ID" value="QJA61673.1"/>
    <property type="molecule type" value="Genomic_DNA"/>
</dbReference>
<reference evidence="2" key="1">
    <citation type="submission" date="2020-03" db="EMBL/GenBank/DDBJ databases">
        <title>The deep terrestrial virosphere.</title>
        <authorList>
            <person name="Holmfeldt K."/>
            <person name="Nilsson E."/>
            <person name="Simone D."/>
            <person name="Lopez-Fernandez M."/>
            <person name="Wu X."/>
            <person name="de Brujin I."/>
            <person name="Lundin D."/>
            <person name="Andersson A."/>
            <person name="Bertilsson S."/>
            <person name="Dopson M."/>
        </authorList>
    </citation>
    <scope>NUCLEOTIDE SEQUENCE</scope>
    <source>
        <strain evidence="2">MM415A01998</strain>
        <strain evidence="1">MM415B00899</strain>
    </source>
</reference>
<dbReference type="EMBL" id="MT142099">
    <property type="protein sequence ID" value="QJA74451.1"/>
    <property type="molecule type" value="Genomic_DNA"/>
</dbReference>
<accession>A0A6M3JYQ0</accession>
<dbReference type="AlphaFoldDB" id="A0A6M3JYQ0"/>
<proteinExistence type="predicted"/>
<evidence type="ECO:0000313" key="1">
    <source>
        <dbReference type="EMBL" id="QJA61673.1"/>
    </source>
</evidence>
<evidence type="ECO:0000313" key="2">
    <source>
        <dbReference type="EMBL" id="QJA74451.1"/>
    </source>
</evidence>
<sequence>MLASTRSILNYYWSWRRYLKAQLASYKRYYNPVGIPKPADSVDSWLIFLTGEMEPKLFARGKSQIFCVARDDERSETMLTIVSDVIATIDNLPTGKRNIDLYDKSTAAIVGTIWIERILIREQQPYSPGVASTLIDIYTRVKTARNAYAR</sequence>
<organism evidence="2">
    <name type="scientific">viral metagenome</name>
    <dbReference type="NCBI Taxonomy" id="1070528"/>
    <lineage>
        <taxon>unclassified sequences</taxon>
        <taxon>metagenomes</taxon>
        <taxon>organismal metagenomes</taxon>
    </lineage>
</organism>
<name>A0A6M3JYQ0_9ZZZZ</name>
<gene>
    <name evidence="2" type="ORF">MM415A01998_0007</name>
    <name evidence="1" type="ORF">MM415B00899_0005</name>
</gene>